<evidence type="ECO:0000313" key="3">
    <source>
        <dbReference type="Proteomes" id="UP000016923"/>
    </source>
</evidence>
<dbReference type="Proteomes" id="UP000016923">
    <property type="component" value="Unassembled WGS sequence"/>
</dbReference>
<organism evidence="2 3">
    <name type="scientific">Ophiostoma piceae (strain UAMH 11346)</name>
    <name type="common">Sap stain fungus</name>
    <dbReference type="NCBI Taxonomy" id="1262450"/>
    <lineage>
        <taxon>Eukaryota</taxon>
        <taxon>Fungi</taxon>
        <taxon>Dikarya</taxon>
        <taxon>Ascomycota</taxon>
        <taxon>Pezizomycotina</taxon>
        <taxon>Sordariomycetes</taxon>
        <taxon>Sordariomycetidae</taxon>
        <taxon>Ophiostomatales</taxon>
        <taxon>Ophiostomataceae</taxon>
        <taxon>Ophiostoma</taxon>
    </lineage>
</organism>
<dbReference type="PANTHER" id="PTHR42060">
    <property type="entry name" value="NHL REPEAT-CONTAINING PROTEIN-RELATED"/>
    <property type="match status" value="1"/>
</dbReference>
<name>S3CMS9_OPHP1</name>
<sequence>MHLINTFLTAVLAVSVVGSPHQPASPPTANVSVLATFPKPVWNENLAIRGNGYILTTRFDKPEVYQVNPGTGERLLVRAFDASVYSGCLGIAEGDTDIFYVISAPPYDDQLTKINGTNTIFRIDMATFETDGQTIVNNATVTKVIDIDAANILNGMTAYDDNYILVADSVQGIVYEVDLAEGRYVAAVEDPKMKATYNTASPATPLGVNGIKMFRSYLYWTNTAGGFVARVPFNSLEGALGNSSIAITDVPLADDFIIRDDAVAFVCQNQVNTLSVAYLDFRPGSGEPSVKASVIAGSLTSTMLAGVSAAEFSRTEGQAYRLYLTTSGAEGKPINGTTTVGSTVSYIDTSVY</sequence>
<evidence type="ECO:0000313" key="2">
    <source>
        <dbReference type="EMBL" id="EPE07828.1"/>
    </source>
</evidence>
<dbReference type="Gene3D" id="2.120.10.30">
    <property type="entry name" value="TolB, C-terminal domain"/>
    <property type="match status" value="1"/>
</dbReference>
<dbReference type="VEuPathDB" id="FungiDB:F503_00550"/>
<dbReference type="STRING" id="1262450.S3CMS9"/>
<dbReference type="OMA" id="HDEFYVA"/>
<dbReference type="InterPro" id="IPR011042">
    <property type="entry name" value="6-blade_b-propeller_TolB-like"/>
</dbReference>
<keyword evidence="1" id="KW-0732">Signal</keyword>
<dbReference type="InterPro" id="IPR052998">
    <property type="entry name" value="Hetero-Diels-Alderase-like"/>
</dbReference>
<dbReference type="EMBL" id="KE148150">
    <property type="protein sequence ID" value="EPE07828.1"/>
    <property type="molecule type" value="Genomic_DNA"/>
</dbReference>
<reference evidence="2 3" key="1">
    <citation type="journal article" date="2013" name="BMC Genomics">
        <title>The genome and transcriptome of the pine saprophyte Ophiostoma piceae, and a comparison with the bark beetle-associated pine pathogen Grosmannia clavigera.</title>
        <authorList>
            <person name="Haridas S."/>
            <person name="Wang Y."/>
            <person name="Lim L."/>
            <person name="Massoumi Alamouti S."/>
            <person name="Jackman S."/>
            <person name="Docking R."/>
            <person name="Robertson G."/>
            <person name="Birol I."/>
            <person name="Bohlmann J."/>
            <person name="Breuil C."/>
        </authorList>
    </citation>
    <scope>NUCLEOTIDE SEQUENCE [LARGE SCALE GENOMIC DNA]</scope>
    <source>
        <strain evidence="2 3">UAMH 11346</strain>
    </source>
</reference>
<keyword evidence="3" id="KW-1185">Reference proteome</keyword>
<dbReference type="PANTHER" id="PTHR42060:SF1">
    <property type="entry name" value="NHL REPEAT-CONTAINING PROTEIN"/>
    <property type="match status" value="1"/>
</dbReference>
<dbReference type="eggNOG" id="ENOG502S00D">
    <property type="taxonomic scope" value="Eukaryota"/>
</dbReference>
<protein>
    <submittedName>
        <fullName evidence="2">Six-bladed beta-propeller-like protein</fullName>
    </submittedName>
</protein>
<feature type="signal peptide" evidence="1">
    <location>
        <begin position="1"/>
        <end position="18"/>
    </location>
</feature>
<dbReference type="AlphaFoldDB" id="S3CMS9"/>
<gene>
    <name evidence="2" type="ORF">F503_00550</name>
</gene>
<dbReference type="HOGENOM" id="CLU_052989_0_1_1"/>
<evidence type="ECO:0000256" key="1">
    <source>
        <dbReference type="SAM" id="SignalP"/>
    </source>
</evidence>
<dbReference type="SUPFAM" id="SSF63829">
    <property type="entry name" value="Calcium-dependent phosphotriesterase"/>
    <property type="match status" value="1"/>
</dbReference>
<proteinExistence type="predicted"/>
<dbReference type="OrthoDB" id="9977941at2759"/>
<feature type="chain" id="PRO_5004507458" evidence="1">
    <location>
        <begin position="19"/>
        <end position="352"/>
    </location>
</feature>
<accession>S3CMS9</accession>